<evidence type="ECO:0000313" key="1">
    <source>
        <dbReference type="EMBL" id="PMS33068.1"/>
    </source>
</evidence>
<name>A0ABX4VA75_9BURK</name>
<gene>
    <name evidence="1" type="ORF">C0Z16_05980</name>
</gene>
<proteinExistence type="predicted"/>
<evidence type="ECO:0000313" key="2">
    <source>
        <dbReference type="Proteomes" id="UP000235659"/>
    </source>
</evidence>
<protein>
    <submittedName>
        <fullName evidence="1">Uncharacterized protein</fullName>
    </submittedName>
</protein>
<comment type="caution">
    <text evidence="1">The sequence shown here is derived from an EMBL/GenBank/DDBJ whole genome shotgun (WGS) entry which is preliminary data.</text>
</comment>
<keyword evidence="2" id="KW-1185">Reference proteome</keyword>
<sequence>MFQLIVRLVWFGGVHAKPGPREKFAAKPMLRIVNMQKRLRPVYPGLWRDDFAMDIRDVLLLDPPRWRRFTRIADYFGI</sequence>
<accession>A0ABX4VA75</accession>
<reference evidence="1 2" key="1">
    <citation type="submission" date="2018-01" db="EMBL/GenBank/DDBJ databases">
        <title>Whole genome analyses suggest that Burkholderia sensu lato contains two further novel genera in the rhizoxinica-symbiotica group Mycetohabitans gen. nov., and Trinickia gen. nov.: implications for the evolution of diazotrophy and nodulation in the Burkholderiaceae.</title>
        <authorList>
            <person name="Estrada-de los Santos P."/>
            <person name="Palmer M."/>
            <person name="Chavez-Ramirez B."/>
            <person name="Beukes C."/>
            <person name="Steenkamp E.T."/>
            <person name="Hirsch A.M."/>
            <person name="Manyaka P."/>
            <person name="Maluk M."/>
            <person name="Lafos M."/>
            <person name="Crook M."/>
            <person name="Gross E."/>
            <person name="Simon M.F."/>
            <person name="Bueno dos Reis Junior F."/>
            <person name="Poole P.S."/>
            <person name="Venter S.N."/>
            <person name="James E.K."/>
        </authorList>
    </citation>
    <scope>NUCLEOTIDE SEQUENCE [LARGE SCALE GENOMIC DNA]</scope>
    <source>
        <strain evidence="1 2">WSM 3937</strain>
    </source>
</reference>
<organism evidence="1 2">
    <name type="scientific">Paraburkholderia rhynchosiae</name>
    <dbReference type="NCBI Taxonomy" id="487049"/>
    <lineage>
        <taxon>Bacteria</taxon>
        <taxon>Pseudomonadati</taxon>
        <taxon>Pseudomonadota</taxon>
        <taxon>Betaproteobacteria</taxon>
        <taxon>Burkholderiales</taxon>
        <taxon>Burkholderiaceae</taxon>
        <taxon>Paraburkholderia</taxon>
    </lineage>
</organism>
<dbReference type="Proteomes" id="UP000235659">
    <property type="component" value="Unassembled WGS sequence"/>
</dbReference>
<dbReference type="EMBL" id="PNXY01000003">
    <property type="protein sequence ID" value="PMS33068.1"/>
    <property type="molecule type" value="Genomic_DNA"/>
</dbReference>